<sequence length="135" mass="16486">MNRPSNEKIENLRTKLKIINSNIVEARNTQKNYYCQQNPRSQTPLSDLRSPRSEISKLQKENRELVQNYREKEDEVIRLTKMVEELQQQLKVSRAQYRAVSVERAWKRDSNKENEVERWDHSYERLYQHRIKRLI</sequence>
<keyword evidence="3" id="KW-1185">Reference proteome</keyword>
<feature type="region of interest" description="Disordered" evidence="1">
    <location>
        <begin position="30"/>
        <end position="57"/>
    </location>
</feature>
<dbReference type="AlphaFoldDB" id="A0AAU9J242"/>
<feature type="compositionally biased region" description="Polar residues" evidence="1">
    <location>
        <begin position="30"/>
        <end position="45"/>
    </location>
</feature>
<comment type="caution">
    <text evidence="2">The sequence shown here is derived from an EMBL/GenBank/DDBJ whole genome shotgun (WGS) entry which is preliminary data.</text>
</comment>
<accession>A0AAU9J242</accession>
<evidence type="ECO:0000313" key="2">
    <source>
        <dbReference type="EMBL" id="CAG9319434.1"/>
    </source>
</evidence>
<name>A0AAU9J242_9CILI</name>
<proteinExistence type="predicted"/>
<organism evidence="2 3">
    <name type="scientific">Blepharisma stoltei</name>
    <dbReference type="NCBI Taxonomy" id="1481888"/>
    <lineage>
        <taxon>Eukaryota</taxon>
        <taxon>Sar</taxon>
        <taxon>Alveolata</taxon>
        <taxon>Ciliophora</taxon>
        <taxon>Postciliodesmatophora</taxon>
        <taxon>Heterotrichea</taxon>
        <taxon>Heterotrichida</taxon>
        <taxon>Blepharismidae</taxon>
        <taxon>Blepharisma</taxon>
    </lineage>
</organism>
<evidence type="ECO:0000313" key="3">
    <source>
        <dbReference type="Proteomes" id="UP001162131"/>
    </source>
</evidence>
<dbReference type="Proteomes" id="UP001162131">
    <property type="component" value="Unassembled WGS sequence"/>
</dbReference>
<protein>
    <submittedName>
        <fullName evidence="2">Uncharacterized protein</fullName>
    </submittedName>
</protein>
<evidence type="ECO:0000256" key="1">
    <source>
        <dbReference type="SAM" id="MobiDB-lite"/>
    </source>
</evidence>
<gene>
    <name evidence="2" type="ORF">BSTOLATCC_MIC23991</name>
</gene>
<dbReference type="EMBL" id="CAJZBQ010000023">
    <property type="protein sequence ID" value="CAG9319434.1"/>
    <property type="molecule type" value="Genomic_DNA"/>
</dbReference>
<reference evidence="2" key="1">
    <citation type="submission" date="2021-09" db="EMBL/GenBank/DDBJ databases">
        <authorList>
            <consortium name="AG Swart"/>
            <person name="Singh M."/>
            <person name="Singh A."/>
            <person name="Seah K."/>
            <person name="Emmerich C."/>
        </authorList>
    </citation>
    <scope>NUCLEOTIDE SEQUENCE</scope>
    <source>
        <strain evidence="2">ATCC30299</strain>
    </source>
</reference>